<evidence type="ECO:0000256" key="1">
    <source>
        <dbReference type="SAM" id="Phobius"/>
    </source>
</evidence>
<keyword evidence="1" id="KW-0812">Transmembrane</keyword>
<comment type="caution">
    <text evidence="2">The sequence shown here is derived from an EMBL/GenBank/DDBJ whole genome shotgun (WGS) entry which is preliminary data.</text>
</comment>
<feature type="transmembrane region" description="Helical" evidence="1">
    <location>
        <begin position="341"/>
        <end position="362"/>
    </location>
</feature>
<feature type="transmembrane region" description="Helical" evidence="1">
    <location>
        <begin position="105"/>
        <end position="128"/>
    </location>
</feature>
<feature type="transmembrane region" description="Helical" evidence="1">
    <location>
        <begin position="299"/>
        <end position="315"/>
    </location>
</feature>
<protein>
    <recommendedName>
        <fullName evidence="4">KAP family P-loop domain protein</fullName>
    </recommendedName>
</protein>
<evidence type="ECO:0008006" key="4">
    <source>
        <dbReference type="Google" id="ProtNLM"/>
    </source>
</evidence>
<dbReference type="EMBL" id="JFBT01000001">
    <property type="protein sequence ID" value="EXG81976.1"/>
    <property type="molecule type" value="Genomic_DNA"/>
</dbReference>
<keyword evidence="3" id="KW-1185">Reference proteome</keyword>
<dbReference type="PATRIC" id="fig|927661.3.peg.3063"/>
<dbReference type="SUPFAM" id="SSF52540">
    <property type="entry name" value="P-loop containing nucleoside triphosphate hydrolases"/>
    <property type="match status" value="1"/>
</dbReference>
<name>A0A011AIY0_9ACTN</name>
<feature type="transmembrane region" description="Helical" evidence="1">
    <location>
        <begin position="72"/>
        <end position="93"/>
    </location>
</feature>
<keyword evidence="1" id="KW-0472">Membrane</keyword>
<reference evidence="2 3" key="1">
    <citation type="submission" date="2013-07" db="EMBL/GenBank/DDBJ databases">
        <authorList>
            <consortium name="DOE Joint Genome Institute"/>
            <person name="Eisen J."/>
            <person name="Huntemann M."/>
            <person name="Han J."/>
            <person name="Chen A."/>
            <person name="Kyrpides N."/>
            <person name="Mavromatis K."/>
            <person name="Markowitz V."/>
            <person name="Palaniappan K."/>
            <person name="Ivanova N."/>
            <person name="Schaumberg A."/>
            <person name="Pati A."/>
            <person name="Liolios K."/>
            <person name="Nordberg H.P."/>
            <person name="Cantor M.N."/>
            <person name="Hua S.X."/>
            <person name="Woyke T."/>
        </authorList>
    </citation>
    <scope>NUCLEOTIDE SEQUENCE [LARGE SCALE GENOMIC DNA]</scope>
    <source>
        <strain evidence="2 3">DSM 44712</strain>
    </source>
</reference>
<keyword evidence="1" id="KW-1133">Transmembrane helix</keyword>
<sequence>MTVRIVERETSRTAFARHLDATLALENRLMLDRKLRDEVRGHVLDHYDEVLRACAETIEHVKRTPSAISFASFIRAFPFWAGPPAGLVLWYMLHNKLSTLLRSPTLSWPFVTIMLWELLGVTVLVWWIRSARRTDLQVRISLVDALKEQLKSAANLAITELMEAEERWANTFVAVKAPRLVEVEDLYVVSSSSYDRAFRFVTGHTASAVGIVGARGAGKSTLMRHLIANPKFECIGAHVVAPIHYSESEIVRLIHWKLTEALLSATSNNAKLGRRKSSGIDQLRLAPTLHDKILPASRWLLFIGVAAGLTLLWVGDQQNLSTLPDYGDAAHEVLAARSVGYTGLTALAGLGVLAGLLIAKIWRAFQAGARLRSSPRTLAGLAHQQLDWLKWTVNLEGTTKKSLKIGSVGLEGQGKLSRAERALTHADSVHALRHFMYRISQITRRKTPVIICVDELDKLNKGSDAVKVVNGLKDLFHVAGVHFLVSVSNDALLRFATRGVPLRDVFDSSFDTLIELKPLTFAESRDLIARRASDVPASAVLFCHAWSGGNARDLIRAARSCVQVLEEESLGDTTSELRLATVVDRVLTADLNEVLSAVLQRLRHKPAADDSFTEILAFKELLASGDGTLAEVLSAALTKSSLPGPSTGGSEAQLLASAIDPYMRIAALLATLFEADRSPRDWQSESMIVAVTEVAAARSGLGRHPAEIQRSINRAVKSCASIVGQSAVDQFSLRNSRPI</sequence>
<evidence type="ECO:0000313" key="2">
    <source>
        <dbReference type="EMBL" id="EXG81976.1"/>
    </source>
</evidence>
<dbReference type="AlphaFoldDB" id="A0A011AIY0"/>
<evidence type="ECO:0000313" key="3">
    <source>
        <dbReference type="Proteomes" id="UP000021053"/>
    </source>
</evidence>
<proteinExistence type="predicted"/>
<dbReference type="HOGENOM" id="CLU_375413_0_0_11"/>
<gene>
    <name evidence="2" type="ORF">CryarDRAFT_3103</name>
</gene>
<dbReference type="InterPro" id="IPR027417">
    <property type="entry name" value="P-loop_NTPase"/>
</dbReference>
<accession>A0A011AIY0</accession>
<organism evidence="2 3">
    <name type="scientific">Cryptosporangium arvum DSM 44712</name>
    <dbReference type="NCBI Taxonomy" id="927661"/>
    <lineage>
        <taxon>Bacteria</taxon>
        <taxon>Bacillati</taxon>
        <taxon>Actinomycetota</taxon>
        <taxon>Actinomycetes</taxon>
        <taxon>Cryptosporangiales</taxon>
        <taxon>Cryptosporangiaceae</taxon>
        <taxon>Cryptosporangium</taxon>
    </lineage>
</organism>
<dbReference type="Proteomes" id="UP000021053">
    <property type="component" value="Unassembled WGS sequence"/>
</dbReference>